<dbReference type="PANTHER" id="PTHR42840:SF7">
    <property type="entry name" value="BINDING ROSSMANN FOLD OXIDOREDUCTASE, PUTATIVE (AFU_ORTHOLOGUE AFUA_4G10190)-RELATED"/>
    <property type="match status" value="1"/>
</dbReference>
<dbReference type="EMBL" id="CABFNO020001300">
    <property type="protein sequence ID" value="CAG9978425.1"/>
    <property type="molecule type" value="Genomic_DNA"/>
</dbReference>
<dbReference type="Gene3D" id="3.40.50.720">
    <property type="entry name" value="NAD(P)-binding Rossmann-like Domain"/>
    <property type="match status" value="1"/>
</dbReference>
<dbReference type="Gene3D" id="3.30.360.10">
    <property type="entry name" value="Dihydrodipicolinate Reductase, domain 2"/>
    <property type="match status" value="1"/>
</dbReference>
<protein>
    <recommendedName>
        <fullName evidence="1">Gfo/Idh/MocA-like oxidoreductase N-terminal domain-containing protein</fullName>
    </recommendedName>
</protein>
<dbReference type="Proteomes" id="UP000754883">
    <property type="component" value="Unassembled WGS sequence"/>
</dbReference>
<evidence type="ECO:0000313" key="2">
    <source>
        <dbReference type="EMBL" id="CAG9978425.1"/>
    </source>
</evidence>
<reference evidence="3" key="1">
    <citation type="submission" date="2019-06" db="EMBL/GenBank/DDBJ databases">
        <authorList>
            <person name="Broberg M."/>
        </authorList>
    </citation>
    <scope>NUCLEOTIDE SEQUENCE [LARGE SCALE GENOMIC DNA]</scope>
</reference>
<keyword evidence="3" id="KW-1185">Reference proteome</keyword>
<gene>
    <name evidence="2" type="ORF">CBYS24578_00009183</name>
</gene>
<evidence type="ECO:0000313" key="3">
    <source>
        <dbReference type="Proteomes" id="UP000754883"/>
    </source>
</evidence>
<dbReference type="InterPro" id="IPR000683">
    <property type="entry name" value="Gfo/Idh/MocA-like_OxRdtase_N"/>
</dbReference>
<reference evidence="2 3" key="2">
    <citation type="submission" date="2021-10" db="EMBL/GenBank/DDBJ databases">
        <authorList>
            <person name="Piombo E."/>
        </authorList>
    </citation>
    <scope>NUCLEOTIDE SEQUENCE [LARGE SCALE GENOMIC DNA]</scope>
</reference>
<sequence length="370" mass="40969">MSSDSPRIVRVGIIGCGTVAQVVHLPTLSLLCHLFRITYLCDVSENALRHCQARVVGGVPPEITTDAAELCASPEVDVVFVINSDEYHTDHAVLALQHNKFVFVEKPLALNLRDCEAIASAEKASSGDVMVGYMRRYAPVFLDAVKEIGGVENIMFARVRDIIGPNSTFIEQSGTFAKAFTDFPPESTKEKDAKAEDTVSQGLKECGVKMTPESTMTWRIMGGLGSHDLSAMRECIGLPDEVLGSSLALPFWSVLFQYPKFAVSYETGFYNVPKFDAHIEVYGQNKSVRVQYDTPFVKGLPITMHISEVCDGGSLKETTIRKTYEDPYTVELKELYAHITEGRPIKTTISDAKEDLEIFKMIVQKGHERT</sequence>
<name>A0A9N9U601_9HYPO</name>
<dbReference type="GO" id="GO:0000166">
    <property type="term" value="F:nucleotide binding"/>
    <property type="evidence" value="ECO:0007669"/>
    <property type="project" value="InterPro"/>
</dbReference>
<dbReference type="AlphaFoldDB" id="A0A9N9U601"/>
<dbReference type="SUPFAM" id="SSF51735">
    <property type="entry name" value="NAD(P)-binding Rossmann-fold domains"/>
    <property type="match status" value="1"/>
</dbReference>
<dbReference type="GO" id="GO:0005737">
    <property type="term" value="C:cytoplasm"/>
    <property type="evidence" value="ECO:0007669"/>
    <property type="project" value="TreeGrafter"/>
</dbReference>
<feature type="domain" description="Gfo/Idh/MocA-like oxidoreductase N-terminal" evidence="1">
    <location>
        <begin position="9"/>
        <end position="133"/>
    </location>
</feature>
<organism evidence="2 3">
    <name type="scientific">Clonostachys byssicola</name>
    <dbReference type="NCBI Taxonomy" id="160290"/>
    <lineage>
        <taxon>Eukaryota</taxon>
        <taxon>Fungi</taxon>
        <taxon>Dikarya</taxon>
        <taxon>Ascomycota</taxon>
        <taxon>Pezizomycotina</taxon>
        <taxon>Sordariomycetes</taxon>
        <taxon>Hypocreomycetidae</taxon>
        <taxon>Hypocreales</taxon>
        <taxon>Bionectriaceae</taxon>
        <taxon>Clonostachys</taxon>
    </lineage>
</organism>
<proteinExistence type="predicted"/>
<dbReference type="InterPro" id="IPR036291">
    <property type="entry name" value="NAD(P)-bd_dom_sf"/>
</dbReference>
<comment type="caution">
    <text evidence="2">The sequence shown here is derived from an EMBL/GenBank/DDBJ whole genome shotgun (WGS) entry which is preliminary data.</text>
</comment>
<dbReference type="GO" id="GO:0016491">
    <property type="term" value="F:oxidoreductase activity"/>
    <property type="evidence" value="ECO:0007669"/>
    <property type="project" value="TreeGrafter"/>
</dbReference>
<dbReference type="GO" id="GO:0006740">
    <property type="term" value="P:NADPH regeneration"/>
    <property type="evidence" value="ECO:0007669"/>
    <property type="project" value="TreeGrafter"/>
</dbReference>
<dbReference type="Pfam" id="PF01408">
    <property type="entry name" value="GFO_IDH_MocA"/>
    <property type="match status" value="1"/>
</dbReference>
<dbReference type="OrthoDB" id="64915at2759"/>
<evidence type="ECO:0000259" key="1">
    <source>
        <dbReference type="Pfam" id="PF01408"/>
    </source>
</evidence>
<dbReference type="PANTHER" id="PTHR42840">
    <property type="entry name" value="NAD(P)-BINDING ROSSMANN-FOLD SUPERFAMILY PROTEIN-RELATED"/>
    <property type="match status" value="1"/>
</dbReference>
<accession>A0A9N9U601</accession>